<dbReference type="InterPro" id="IPR003658">
    <property type="entry name" value="Anti-sigma_ant"/>
</dbReference>
<dbReference type="Proteomes" id="UP000094296">
    <property type="component" value="Unassembled WGS sequence"/>
</dbReference>
<dbReference type="PANTHER" id="PTHR33495:SF2">
    <property type="entry name" value="ANTI-SIGMA FACTOR ANTAGONIST TM_1081-RELATED"/>
    <property type="match status" value="1"/>
</dbReference>
<dbReference type="CDD" id="cd07043">
    <property type="entry name" value="STAS_anti-anti-sigma_factors"/>
    <property type="match status" value="1"/>
</dbReference>
<reference evidence="4 5" key="1">
    <citation type="submission" date="2016-09" db="EMBL/GenBank/DDBJ databases">
        <title>Draft genome sequence for the type strain of Desulfuribacillus alkaliarsenatis AHT28, an obligately anaerobic, sulfidogenic bacterium isolated from Russian soda lake sediments.</title>
        <authorList>
            <person name="Abin C.A."/>
            <person name="Hollibaugh J.T."/>
        </authorList>
    </citation>
    <scope>NUCLEOTIDE SEQUENCE [LARGE SCALE GENOMIC DNA]</scope>
    <source>
        <strain evidence="4 5">AHT28</strain>
    </source>
</reference>
<feature type="domain" description="STAS" evidence="3">
    <location>
        <begin position="11"/>
        <end position="120"/>
    </location>
</feature>
<dbReference type="Pfam" id="PF01740">
    <property type="entry name" value="STAS"/>
    <property type="match status" value="1"/>
</dbReference>
<proteinExistence type="inferred from homology"/>
<gene>
    <name evidence="4" type="ORF">BHF68_08855</name>
</gene>
<dbReference type="RefSeq" id="WP_069643767.1">
    <property type="nucleotide sequence ID" value="NZ_MIJE01000032.1"/>
</dbReference>
<accession>A0A1E5G0A5</accession>
<dbReference type="PANTHER" id="PTHR33495">
    <property type="entry name" value="ANTI-SIGMA FACTOR ANTAGONIST TM_1081-RELATED-RELATED"/>
    <property type="match status" value="1"/>
</dbReference>
<protein>
    <recommendedName>
        <fullName evidence="2">Anti-sigma factor antagonist</fullName>
    </recommendedName>
</protein>
<dbReference type="SUPFAM" id="SSF52091">
    <property type="entry name" value="SpoIIaa-like"/>
    <property type="match status" value="1"/>
</dbReference>
<name>A0A1E5G0A5_9FIRM</name>
<organism evidence="4 5">
    <name type="scientific">Desulfuribacillus alkaliarsenatis</name>
    <dbReference type="NCBI Taxonomy" id="766136"/>
    <lineage>
        <taxon>Bacteria</taxon>
        <taxon>Bacillati</taxon>
        <taxon>Bacillota</taxon>
        <taxon>Desulfuribacillia</taxon>
        <taxon>Desulfuribacillales</taxon>
        <taxon>Desulfuribacillaceae</taxon>
        <taxon>Desulfuribacillus</taxon>
    </lineage>
</organism>
<evidence type="ECO:0000313" key="5">
    <source>
        <dbReference type="Proteomes" id="UP000094296"/>
    </source>
</evidence>
<evidence type="ECO:0000313" key="4">
    <source>
        <dbReference type="EMBL" id="OEF96261.1"/>
    </source>
</evidence>
<evidence type="ECO:0000259" key="3">
    <source>
        <dbReference type="PROSITE" id="PS50801"/>
    </source>
</evidence>
<dbReference type="STRING" id="766136.BHF68_08855"/>
<dbReference type="NCBIfam" id="TIGR00377">
    <property type="entry name" value="ant_ant_sig"/>
    <property type="match status" value="1"/>
</dbReference>
<dbReference type="InterPro" id="IPR036513">
    <property type="entry name" value="STAS_dom_sf"/>
</dbReference>
<dbReference type="OrthoDB" id="2734025at2"/>
<comment type="similarity">
    <text evidence="1 2">Belongs to the anti-sigma-factor antagonist family.</text>
</comment>
<dbReference type="EMBL" id="MIJE01000032">
    <property type="protein sequence ID" value="OEF96261.1"/>
    <property type="molecule type" value="Genomic_DNA"/>
</dbReference>
<sequence length="133" mass="15150">MQEKESSLTPPDLSQTKEHGMQIVSIKGKLTYGTTQEAKVRLKNLFDNSADGYIIDMADVEYIDSTGFGLLINFAKQIASIDRKMALIVTNDFIYDLFKISKFHLVFPVVKTKEEGFKVLKEQIDLPLPLRDY</sequence>
<dbReference type="InterPro" id="IPR002645">
    <property type="entry name" value="STAS_dom"/>
</dbReference>
<dbReference type="PROSITE" id="PS50801">
    <property type="entry name" value="STAS"/>
    <property type="match status" value="1"/>
</dbReference>
<dbReference type="AlphaFoldDB" id="A0A1E5G0A5"/>
<evidence type="ECO:0000256" key="1">
    <source>
        <dbReference type="ARBA" id="ARBA00009013"/>
    </source>
</evidence>
<comment type="caution">
    <text evidence="4">The sequence shown here is derived from an EMBL/GenBank/DDBJ whole genome shotgun (WGS) entry which is preliminary data.</text>
</comment>
<dbReference type="Gene3D" id="3.30.750.24">
    <property type="entry name" value="STAS domain"/>
    <property type="match status" value="1"/>
</dbReference>
<evidence type="ECO:0000256" key="2">
    <source>
        <dbReference type="RuleBase" id="RU003749"/>
    </source>
</evidence>
<dbReference type="GO" id="GO:0043856">
    <property type="term" value="F:anti-sigma factor antagonist activity"/>
    <property type="evidence" value="ECO:0007669"/>
    <property type="project" value="InterPro"/>
</dbReference>
<keyword evidence="5" id="KW-1185">Reference proteome</keyword>